<dbReference type="Gene3D" id="2.30.38.10">
    <property type="entry name" value="Luciferase, Domain 3"/>
    <property type="match status" value="1"/>
</dbReference>
<dbReference type="PANTHER" id="PTHR45527">
    <property type="entry name" value="NONRIBOSOMAL PEPTIDE SYNTHETASE"/>
    <property type="match status" value="1"/>
</dbReference>
<evidence type="ECO:0000313" key="1">
    <source>
        <dbReference type="EMBL" id="RYO94452.1"/>
    </source>
</evidence>
<dbReference type="Proteomes" id="UP000294003">
    <property type="component" value="Unassembled WGS sequence"/>
</dbReference>
<reference evidence="1 2" key="1">
    <citation type="submission" date="2018-06" db="EMBL/GenBank/DDBJ databases">
        <title>Complete Genomes of Monosporascus.</title>
        <authorList>
            <person name="Robinson A.J."/>
            <person name="Natvig D.O."/>
        </authorList>
    </citation>
    <scope>NUCLEOTIDE SEQUENCE [LARGE SCALE GENOMIC DNA]</scope>
    <source>
        <strain evidence="1 2">CBS 609.92</strain>
    </source>
</reference>
<evidence type="ECO:0008006" key="3">
    <source>
        <dbReference type="Google" id="ProtNLM"/>
    </source>
</evidence>
<dbReference type="SUPFAM" id="SSF56801">
    <property type="entry name" value="Acetyl-CoA synthetase-like"/>
    <property type="match status" value="1"/>
</dbReference>
<protein>
    <recommendedName>
        <fullName evidence="3">AMP-dependent synthetase/ligase domain-containing protein</fullName>
    </recommendedName>
</protein>
<organism evidence="1 2">
    <name type="scientific">Monosporascus cannonballus</name>
    <dbReference type="NCBI Taxonomy" id="155416"/>
    <lineage>
        <taxon>Eukaryota</taxon>
        <taxon>Fungi</taxon>
        <taxon>Dikarya</taxon>
        <taxon>Ascomycota</taxon>
        <taxon>Pezizomycotina</taxon>
        <taxon>Sordariomycetes</taxon>
        <taxon>Xylariomycetidae</taxon>
        <taxon>Xylariales</taxon>
        <taxon>Xylariales incertae sedis</taxon>
        <taxon>Monosporascus</taxon>
    </lineage>
</organism>
<accession>A0ABY0HMV7</accession>
<proteinExistence type="predicted"/>
<dbReference type="EMBL" id="QJNS01000010">
    <property type="protein sequence ID" value="RYO94452.1"/>
    <property type="molecule type" value="Genomic_DNA"/>
</dbReference>
<dbReference type="PANTHER" id="PTHR45527:SF1">
    <property type="entry name" value="FATTY ACID SYNTHASE"/>
    <property type="match status" value="1"/>
</dbReference>
<name>A0ABY0HMV7_9PEZI</name>
<gene>
    <name evidence="1" type="ORF">DL762_000548</name>
</gene>
<evidence type="ECO:0000313" key="2">
    <source>
        <dbReference type="Proteomes" id="UP000294003"/>
    </source>
</evidence>
<dbReference type="Gene3D" id="3.30.300.30">
    <property type="match status" value="1"/>
</dbReference>
<dbReference type="InterPro" id="IPR045851">
    <property type="entry name" value="AMP-bd_C_sf"/>
</dbReference>
<keyword evidence="2" id="KW-1185">Reference proteome</keyword>
<comment type="caution">
    <text evidence="1">The sequence shown here is derived from an EMBL/GenBank/DDBJ whole genome shotgun (WGS) entry which is preliminary data.</text>
</comment>
<sequence>MVVPFAGRLDRGPSSLPEASHCWRSRDLVIEGPAVARGYIHGPTCSLPDSPFILSPPRWLSRFRASPSQDTRLYRTGDLVQCGCNEAAHIIGRKDLQVKVREQRMELAEIEFRLYRALLPFAHKVVVEAVAFTKRTTIISFIMSAEHPNPEEKTDVLRPLELEEITQEFETRTADAASRLRNNLPSYIVPTAYPPMGHIRTMTCDTADWDDLVIGSTSEPRDTELGSAVHYFSAPVTRDYLSAEDIPCRFQLYDFEMMHTYPMVTRLPFPSVADITVTVLKIILTNAAFGQGLADQLLSLFRDMVIQLTSHPESFVSELRGG</sequence>